<organism evidence="2 3">
    <name type="scientific">Streptomyces turgidiscabies (strain Car8)</name>
    <dbReference type="NCBI Taxonomy" id="698760"/>
    <lineage>
        <taxon>Bacteria</taxon>
        <taxon>Bacillati</taxon>
        <taxon>Actinomycetota</taxon>
        <taxon>Actinomycetes</taxon>
        <taxon>Kitasatosporales</taxon>
        <taxon>Streptomycetaceae</taxon>
        <taxon>Streptomyces</taxon>
    </lineage>
</organism>
<protein>
    <recommendedName>
        <fullName evidence="1">DUF302 domain-containing protein</fullName>
    </recommendedName>
</protein>
<sequence length="185" mass="21374">MTGRTRVVINRVRRLEIAVDLPFEEFRQRYEQAVPFFDPGLFGDLDPDRTDWATIRRITDQQAPHDFLLYWRGETDLMMRLAGHATRCTAYLMGNHTIAERMYRHNPGAMLYAPLRTTIYEDHDDRLWFSVDQPSTRFSSFDDPEIAEVGVYLDAKLAGLFTTLGLGVPAGLTRWMGTGDRRQLS</sequence>
<proteinExistence type="predicted"/>
<dbReference type="Pfam" id="PF03625">
    <property type="entry name" value="DUF302"/>
    <property type="match status" value="1"/>
</dbReference>
<dbReference type="SUPFAM" id="SSF103247">
    <property type="entry name" value="TT1751-like"/>
    <property type="match status" value="1"/>
</dbReference>
<name>L7FE07_STRT8</name>
<dbReference type="RefSeq" id="WP_006375207.1">
    <property type="nucleotide sequence ID" value="NZ_AEJB01000138.1"/>
</dbReference>
<dbReference type="GeneID" id="97403487"/>
<dbReference type="InterPro" id="IPR005180">
    <property type="entry name" value="DUF302"/>
</dbReference>
<evidence type="ECO:0000313" key="2">
    <source>
        <dbReference type="EMBL" id="ELP69537.1"/>
    </source>
</evidence>
<gene>
    <name evidence="2" type="ORF">STRTUCAR8_00594</name>
</gene>
<dbReference type="EMBL" id="AEJB01000138">
    <property type="protein sequence ID" value="ELP69537.1"/>
    <property type="molecule type" value="Genomic_DNA"/>
</dbReference>
<comment type="caution">
    <text evidence="2">The sequence shown here is derived from an EMBL/GenBank/DDBJ whole genome shotgun (WGS) entry which is preliminary data.</text>
</comment>
<dbReference type="Gene3D" id="3.30.310.70">
    <property type="entry name" value="TT1751-like domain"/>
    <property type="match status" value="1"/>
</dbReference>
<evidence type="ECO:0000313" key="3">
    <source>
        <dbReference type="Proteomes" id="UP000010931"/>
    </source>
</evidence>
<accession>L7FE07</accession>
<dbReference type="InterPro" id="IPR035923">
    <property type="entry name" value="TT1751-like_sf"/>
</dbReference>
<feature type="domain" description="DUF302" evidence="1">
    <location>
        <begin position="87"/>
        <end position="134"/>
    </location>
</feature>
<keyword evidence="3" id="KW-1185">Reference proteome</keyword>
<dbReference type="AlphaFoldDB" id="L7FE07"/>
<reference evidence="2 3" key="1">
    <citation type="journal article" date="2011" name="Plasmid">
        <title>Streptomyces turgidiscabies Car8 contains a modular pathogenicity island that shares virulence genes with other actinobacterial plant pathogens.</title>
        <authorList>
            <person name="Huguet-Tapia J.C."/>
            <person name="Badger J.H."/>
            <person name="Loria R."/>
            <person name="Pettis G.S."/>
        </authorList>
    </citation>
    <scope>NUCLEOTIDE SEQUENCE [LARGE SCALE GENOMIC DNA]</scope>
    <source>
        <strain evidence="2 3">Car8</strain>
    </source>
</reference>
<dbReference type="Proteomes" id="UP000010931">
    <property type="component" value="Unassembled WGS sequence"/>
</dbReference>
<dbReference type="STRING" id="85558.T45_07160"/>
<evidence type="ECO:0000259" key="1">
    <source>
        <dbReference type="Pfam" id="PF03625"/>
    </source>
</evidence>
<dbReference type="PATRIC" id="fig|698760.3.peg.1776"/>